<feature type="transmembrane region" description="Helical" evidence="2">
    <location>
        <begin position="170"/>
        <end position="189"/>
    </location>
</feature>
<dbReference type="RefSeq" id="WP_162450981.1">
    <property type="nucleotide sequence ID" value="NZ_WLZY01000004.1"/>
</dbReference>
<evidence type="ECO:0000256" key="2">
    <source>
        <dbReference type="SAM" id="Phobius"/>
    </source>
</evidence>
<feature type="compositionally biased region" description="Basic and acidic residues" evidence="1">
    <location>
        <begin position="108"/>
        <end position="123"/>
    </location>
</feature>
<feature type="transmembrane region" description="Helical" evidence="2">
    <location>
        <begin position="6"/>
        <end position="24"/>
    </location>
</feature>
<evidence type="ECO:0000313" key="3">
    <source>
        <dbReference type="EMBL" id="NDL58323.1"/>
    </source>
</evidence>
<keyword evidence="2" id="KW-1133">Transmembrane helix</keyword>
<feature type="transmembrane region" description="Helical" evidence="2">
    <location>
        <begin position="147"/>
        <end position="164"/>
    </location>
</feature>
<evidence type="ECO:0000256" key="1">
    <source>
        <dbReference type="SAM" id="MobiDB-lite"/>
    </source>
</evidence>
<protein>
    <submittedName>
        <fullName evidence="3">Uncharacterized protein</fullName>
    </submittedName>
</protein>
<dbReference type="EMBL" id="WLZY01000004">
    <property type="protein sequence ID" value="NDL58323.1"/>
    <property type="molecule type" value="Genomic_DNA"/>
</dbReference>
<comment type="caution">
    <text evidence="3">The sequence shown here is derived from an EMBL/GenBank/DDBJ whole genome shotgun (WGS) entry which is preliminary data.</text>
</comment>
<reference evidence="3 4" key="1">
    <citation type="submission" date="2019-11" db="EMBL/GenBank/DDBJ databases">
        <authorList>
            <person name="Li X.-J."/>
            <person name="Feng X.-M."/>
        </authorList>
    </citation>
    <scope>NUCLEOTIDE SEQUENCE [LARGE SCALE GENOMIC DNA]</scope>
    <source>
        <strain evidence="3 4">XMNu-373</strain>
    </source>
</reference>
<proteinExistence type="predicted"/>
<keyword evidence="4" id="KW-1185">Reference proteome</keyword>
<keyword evidence="2" id="KW-0812">Transmembrane</keyword>
<keyword evidence="2" id="KW-0472">Membrane</keyword>
<dbReference type="Proteomes" id="UP000460435">
    <property type="component" value="Unassembled WGS sequence"/>
</dbReference>
<feature type="compositionally biased region" description="Basic and acidic residues" evidence="1">
    <location>
        <begin position="300"/>
        <end position="329"/>
    </location>
</feature>
<accession>A0A7K3M4T4</accession>
<evidence type="ECO:0000313" key="4">
    <source>
        <dbReference type="Proteomes" id="UP000460435"/>
    </source>
</evidence>
<feature type="region of interest" description="Disordered" evidence="1">
    <location>
        <begin position="48"/>
        <end position="123"/>
    </location>
</feature>
<name>A0A7K3M4T4_9ACTN</name>
<feature type="region of interest" description="Disordered" evidence="1">
    <location>
        <begin position="273"/>
        <end position="329"/>
    </location>
</feature>
<dbReference type="AlphaFoldDB" id="A0A7K3M4T4"/>
<sequence length="329" mass="35089">MGYSGLIYAAIVAAWLAVLVPRWVRRNEEVERARETDAASGVRVLARRSGPIHAPHRTATEGANSRVIISADPGGLAPPASEPAGDGTREAVEAGSSKVPDGSSAARAEGDGRTATHARPDPSAEYKMALRRLEETFVQAAQRRRRMLAVLLAATVVSLAGTFAGPVPAWGPALVGSGLVGFLMLARGATVEQERRRTALRRKIRQRAAAAAAQPAEVAPTLTDDGKRVAVLDVPAESEPVRENTWEPVEVPLPMYMNKAKAPRVARKIDLSVPGSWTSGRLEPSRSFDLPSRPPAAAESSDRSRTEAARAEAEEQADDHSQNRRAVGE</sequence>
<organism evidence="3 4">
    <name type="scientific">Phytoactinopolyspora mesophila</name>
    <dbReference type="NCBI Taxonomy" id="2650750"/>
    <lineage>
        <taxon>Bacteria</taxon>
        <taxon>Bacillati</taxon>
        <taxon>Actinomycetota</taxon>
        <taxon>Actinomycetes</taxon>
        <taxon>Jiangellales</taxon>
        <taxon>Jiangellaceae</taxon>
        <taxon>Phytoactinopolyspora</taxon>
    </lineage>
</organism>
<gene>
    <name evidence="3" type="ORF">F7O44_14715</name>
</gene>